<reference evidence="2" key="1">
    <citation type="submission" date="2017-08" db="EMBL/GenBank/DDBJ databases">
        <authorList>
            <person name="Polle J.E."/>
            <person name="Barry K."/>
            <person name="Cushman J."/>
            <person name="Schmutz J."/>
            <person name="Tran D."/>
            <person name="Hathwaick L.T."/>
            <person name="Yim W.C."/>
            <person name="Jenkins J."/>
            <person name="Mckie-Krisberg Z.M."/>
            <person name="Prochnik S."/>
            <person name="Lindquist E."/>
            <person name="Dockter R.B."/>
            <person name="Adam C."/>
            <person name="Molina H."/>
            <person name="Bunkerborg J."/>
            <person name="Jin E."/>
            <person name="Buchheim M."/>
            <person name="Magnuson J."/>
        </authorList>
    </citation>
    <scope>NUCLEOTIDE SEQUENCE</scope>
    <source>
        <strain evidence="2">CCAP 19/18</strain>
    </source>
</reference>
<proteinExistence type="predicted"/>
<organism evidence="2 3">
    <name type="scientific">Dunaliella salina</name>
    <name type="common">Green alga</name>
    <name type="synonym">Protococcus salinus</name>
    <dbReference type="NCBI Taxonomy" id="3046"/>
    <lineage>
        <taxon>Eukaryota</taxon>
        <taxon>Viridiplantae</taxon>
        <taxon>Chlorophyta</taxon>
        <taxon>core chlorophytes</taxon>
        <taxon>Chlorophyceae</taxon>
        <taxon>CS clade</taxon>
        <taxon>Chlamydomonadales</taxon>
        <taxon>Dunaliellaceae</taxon>
        <taxon>Dunaliella</taxon>
    </lineage>
</organism>
<feature type="compositionally biased region" description="Basic and acidic residues" evidence="1">
    <location>
        <begin position="421"/>
        <end position="431"/>
    </location>
</feature>
<feature type="region of interest" description="Disordered" evidence="1">
    <location>
        <begin position="282"/>
        <end position="367"/>
    </location>
</feature>
<dbReference type="Proteomes" id="UP000815325">
    <property type="component" value="Unassembled WGS sequence"/>
</dbReference>
<feature type="region of interest" description="Disordered" evidence="1">
    <location>
        <begin position="1"/>
        <end position="25"/>
    </location>
</feature>
<feature type="compositionally biased region" description="Pro residues" evidence="1">
    <location>
        <begin position="353"/>
        <end position="364"/>
    </location>
</feature>
<gene>
    <name evidence="2" type="ORF">DUNSADRAFT_3574</name>
</gene>
<sequence length="452" mass="48346">MAPKAQSGKRLDVPAPPPETDPFETLPEDVRALEECPFPVEWQPVVSMLQFQTPEIDGLALRDTMLRKEKIRVVQVFDLVLRLDPSSQLSQNVRSEMEAHLSTGAPLETFVPSAANTAAVLDQRFQRDMCMDWKNELVRRREALKVFEDEDASCQKSLSAAQAALQAAKEQLLAWEAAQEAARAAAEEEGVAPDDDDADSQAEAPREQEQHEEALATVASWEGLAQAAAERLAKAAETMHYKYVEYRPYWVEGLPEGVEELLAAADAGLQLRGVIWAHVAPPPESLEPQEGTEMWTAEGGDGRVPAEASAATVATADGGAAAADGTRPKSPGKSGTSSKKPGKKDAPAEPVEEPPAPSGPPLPSPLWLSLKEASEAAAWEEAAGRLVALEVVLPPAPKPEAAPPEDTSKGKKPSSGRGKKPVQDKKGKAEEEGGQPPTPPSDAAGWELLLEC</sequence>
<feature type="compositionally biased region" description="Basic residues" evidence="1">
    <location>
        <begin position="410"/>
        <end position="420"/>
    </location>
</feature>
<protein>
    <submittedName>
        <fullName evidence="2">Uncharacterized protein</fullName>
    </submittedName>
</protein>
<evidence type="ECO:0000313" key="2">
    <source>
        <dbReference type="EMBL" id="KAF5842981.1"/>
    </source>
</evidence>
<feature type="compositionally biased region" description="Acidic residues" evidence="1">
    <location>
        <begin position="187"/>
        <end position="200"/>
    </location>
</feature>
<accession>A0ABQ7H802</accession>
<keyword evidence="3" id="KW-1185">Reference proteome</keyword>
<dbReference type="EMBL" id="MU069451">
    <property type="protein sequence ID" value="KAF5842981.1"/>
    <property type="molecule type" value="Genomic_DNA"/>
</dbReference>
<feature type="compositionally biased region" description="Low complexity" evidence="1">
    <location>
        <begin position="306"/>
        <end position="339"/>
    </location>
</feature>
<name>A0ABQ7H802_DUNSA</name>
<feature type="region of interest" description="Disordered" evidence="1">
    <location>
        <begin position="183"/>
        <end position="213"/>
    </location>
</feature>
<evidence type="ECO:0000256" key="1">
    <source>
        <dbReference type="SAM" id="MobiDB-lite"/>
    </source>
</evidence>
<evidence type="ECO:0000313" key="3">
    <source>
        <dbReference type="Proteomes" id="UP000815325"/>
    </source>
</evidence>
<comment type="caution">
    <text evidence="2">The sequence shown here is derived from an EMBL/GenBank/DDBJ whole genome shotgun (WGS) entry which is preliminary data.</text>
</comment>
<feature type="compositionally biased region" description="Basic and acidic residues" evidence="1">
    <location>
        <begin position="204"/>
        <end position="213"/>
    </location>
</feature>
<feature type="region of interest" description="Disordered" evidence="1">
    <location>
        <begin position="395"/>
        <end position="452"/>
    </location>
</feature>